<reference evidence="8" key="2">
    <citation type="submission" date="2023-05" db="EMBL/GenBank/DDBJ databases">
        <authorList>
            <consortium name="Lawrence Berkeley National Laboratory"/>
            <person name="Steindorff A."/>
            <person name="Hensen N."/>
            <person name="Bonometti L."/>
            <person name="Westerberg I."/>
            <person name="Brannstrom I.O."/>
            <person name="Guillou S."/>
            <person name="Cros-Aarteil S."/>
            <person name="Calhoun S."/>
            <person name="Haridas S."/>
            <person name="Kuo A."/>
            <person name="Mondo S."/>
            <person name="Pangilinan J."/>
            <person name="Riley R."/>
            <person name="Labutti K."/>
            <person name="Andreopoulos B."/>
            <person name="Lipzen A."/>
            <person name="Chen C."/>
            <person name="Yanf M."/>
            <person name="Daum C."/>
            <person name="Ng V."/>
            <person name="Clum A."/>
            <person name="Ohm R."/>
            <person name="Martin F."/>
            <person name="Silar P."/>
            <person name="Natvig D."/>
            <person name="Lalanne C."/>
            <person name="Gautier V."/>
            <person name="Ament-Velasquez S.L."/>
            <person name="Kruys A."/>
            <person name="Hutchinson M.I."/>
            <person name="Powell A.J."/>
            <person name="Barry K."/>
            <person name="Miller A.N."/>
            <person name="Grigoriev I.V."/>
            <person name="Debuchy R."/>
            <person name="Gladieux P."/>
            <person name="Thoren M.H."/>
            <person name="Johannesson H."/>
        </authorList>
    </citation>
    <scope>NUCLEOTIDE SEQUENCE</scope>
    <source>
        <strain evidence="8">PSN293</strain>
    </source>
</reference>
<keyword evidence="4" id="KW-0223">Dioxygenase</keyword>
<dbReference type="InterPro" id="IPR001128">
    <property type="entry name" value="Cyt_P450"/>
</dbReference>
<keyword evidence="2 7" id="KW-0349">Heme</keyword>
<dbReference type="Pfam" id="PF03098">
    <property type="entry name" value="An_peroxidase"/>
    <property type="match status" value="2"/>
</dbReference>
<dbReference type="GO" id="GO:0004497">
    <property type="term" value="F:monooxygenase activity"/>
    <property type="evidence" value="ECO:0007669"/>
    <property type="project" value="InterPro"/>
</dbReference>
<dbReference type="CDD" id="cd20612">
    <property type="entry name" value="CYP_LDS-like_C"/>
    <property type="match status" value="1"/>
</dbReference>
<dbReference type="GO" id="GO:0004601">
    <property type="term" value="F:peroxidase activity"/>
    <property type="evidence" value="ECO:0007669"/>
    <property type="project" value="UniProtKB-KW"/>
</dbReference>
<gene>
    <name evidence="8" type="ORF">QBC37DRAFT_470668</name>
</gene>
<dbReference type="InterPro" id="IPR034812">
    <property type="entry name" value="Ppo-like_N"/>
</dbReference>
<dbReference type="Pfam" id="PF00067">
    <property type="entry name" value="p450"/>
    <property type="match status" value="1"/>
</dbReference>
<dbReference type="GO" id="GO:0020037">
    <property type="term" value="F:heme binding"/>
    <property type="evidence" value="ECO:0007669"/>
    <property type="project" value="InterPro"/>
</dbReference>
<dbReference type="PANTHER" id="PTHR11903">
    <property type="entry name" value="PROSTAGLANDIN G/H SYNTHASE"/>
    <property type="match status" value="1"/>
</dbReference>
<keyword evidence="3 7" id="KW-0479">Metal-binding</keyword>
<reference evidence="8" key="1">
    <citation type="journal article" date="2023" name="Mol. Phylogenet. Evol.">
        <title>Genome-scale phylogeny and comparative genomics of the fungal order Sordariales.</title>
        <authorList>
            <person name="Hensen N."/>
            <person name="Bonometti L."/>
            <person name="Westerberg I."/>
            <person name="Brannstrom I.O."/>
            <person name="Guillou S."/>
            <person name="Cros-Aarteil S."/>
            <person name="Calhoun S."/>
            <person name="Haridas S."/>
            <person name="Kuo A."/>
            <person name="Mondo S."/>
            <person name="Pangilinan J."/>
            <person name="Riley R."/>
            <person name="LaButti K."/>
            <person name="Andreopoulos B."/>
            <person name="Lipzen A."/>
            <person name="Chen C."/>
            <person name="Yan M."/>
            <person name="Daum C."/>
            <person name="Ng V."/>
            <person name="Clum A."/>
            <person name="Steindorff A."/>
            <person name="Ohm R.A."/>
            <person name="Martin F."/>
            <person name="Silar P."/>
            <person name="Natvig D.O."/>
            <person name="Lalanne C."/>
            <person name="Gautier V."/>
            <person name="Ament-Velasquez S.L."/>
            <person name="Kruys A."/>
            <person name="Hutchinson M.I."/>
            <person name="Powell A.J."/>
            <person name="Barry K."/>
            <person name="Miller A.N."/>
            <person name="Grigoriev I.V."/>
            <person name="Debuchy R."/>
            <person name="Gladieux P."/>
            <person name="Hiltunen Thoren M."/>
            <person name="Johannesson H."/>
        </authorList>
    </citation>
    <scope>NUCLEOTIDE SEQUENCE</scope>
    <source>
        <strain evidence="8">PSN293</strain>
    </source>
</reference>
<dbReference type="AlphaFoldDB" id="A0AAN6YF73"/>
<evidence type="ECO:0000256" key="2">
    <source>
        <dbReference type="ARBA" id="ARBA00022617"/>
    </source>
</evidence>
<dbReference type="InterPro" id="IPR010255">
    <property type="entry name" value="Haem_peroxidase_sf"/>
</dbReference>
<dbReference type="GO" id="GO:0051213">
    <property type="term" value="F:dioxygenase activity"/>
    <property type="evidence" value="ECO:0007669"/>
    <property type="project" value="UniProtKB-KW"/>
</dbReference>
<dbReference type="GO" id="GO:0006631">
    <property type="term" value="P:fatty acid metabolic process"/>
    <property type="evidence" value="ECO:0007669"/>
    <property type="project" value="UniProtKB-ARBA"/>
</dbReference>
<dbReference type="Gene3D" id="1.10.630.10">
    <property type="entry name" value="Cytochrome P450"/>
    <property type="match status" value="1"/>
</dbReference>
<dbReference type="PANTHER" id="PTHR11903:SF37">
    <property type="entry name" value="PSI-PRODUCING OXYGENASE A"/>
    <property type="match status" value="1"/>
</dbReference>
<evidence type="ECO:0000256" key="4">
    <source>
        <dbReference type="ARBA" id="ARBA00022964"/>
    </source>
</evidence>
<dbReference type="InterPro" id="IPR037120">
    <property type="entry name" value="Haem_peroxidase_sf_animal"/>
</dbReference>
<keyword evidence="5" id="KW-0560">Oxidoreductase</keyword>
<dbReference type="InterPro" id="IPR036396">
    <property type="entry name" value="Cyt_P450_sf"/>
</dbReference>
<dbReference type="Gene3D" id="1.10.640.10">
    <property type="entry name" value="Haem peroxidase domain superfamily, animal type"/>
    <property type="match status" value="1"/>
</dbReference>
<proteinExistence type="predicted"/>
<keyword evidence="9" id="KW-1185">Reference proteome</keyword>
<keyword evidence="8" id="KW-0575">Peroxidase</keyword>
<dbReference type="EMBL" id="MU858059">
    <property type="protein sequence ID" value="KAK4217496.1"/>
    <property type="molecule type" value="Genomic_DNA"/>
</dbReference>
<feature type="binding site" description="axial binding residue" evidence="7">
    <location>
        <position position="380"/>
    </location>
    <ligand>
        <name>heme b</name>
        <dbReference type="ChEBI" id="CHEBI:60344"/>
    </ligand>
    <ligandPart>
        <name>Fe</name>
        <dbReference type="ChEBI" id="CHEBI:18248"/>
    </ligandPart>
</feature>
<dbReference type="InterPro" id="IPR019791">
    <property type="entry name" value="Haem_peroxidase_animal"/>
</dbReference>
<evidence type="ECO:0000256" key="5">
    <source>
        <dbReference type="ARBA" id="ARBA00023002"/>
    </source>
</evidence>
<dbReference type="SUPFAM" id="SSF48264">
    <property type="entry name" value="Cytochrome P450"/>
    <property type="match status" value="1"/>
</dbReference>
<dbReference type="GO" id="GO:0005506">
    <property type="term" value="F:iron ion binding"/>
    <property type="evidence" value="ECO:0007669"/>
    <property type="project" value="InterPro"/>
</dbReference>
<name>A0AAN6YF73_9PEZI</name>
<comment type="subunit">
    <text evidence="1">Homotetramer.</text>
</comment>
<dbReference type="GO" id="GO:0006979">
    <property type="term" value="P:response to oxidative stress"/>
    <property type="evidence" value="ECO:0007669"/>
    <property type="project" value="InterPro"/>
</dbReference>
<dbReference type="GO" id="GO:0016705">
    <property type="term" value="F:oxidoreductase activity, acting on paired donors, with incorporation or reduction of molecular oxygen"/>
    <property type="evidence" value="ECO:0007669"/>
    <property type="project" value="InterPro"/>
</dbReference>
<evidence type="ECO:0000256" key="3">
    <source>
        <dbReference type="ARBA" id="ARBA00022723"/>
    </source>
</evidence>
<sequence>MSMTGQSHTMPSKLADLNEAIKKAFTPEAKYPHTPGNLEPETVPDLLGDIKALGFKDYQTLLTFLNAAVTGVVDDNELLLEKLVQLLAKLPASSKEGKQLTDGLLTQLWLALDHPPCTSLGPDFKYRSADGSGNNVNHPGLGAANTAYARTVPPMTFQNPNQPDPSLIFDTLMSRGDKFVPHPQGISSMLFYLATIIIHDIFQTSSSDYNINLTSSYLDLAPLYGRNEQELKAMRTFSDGLIKSDCFSSKRILGFPPGCGVLLVMFNRFHNYVVTQLAKINENGRFSKPNPDKLSGDALKAAWVRHDNDLFQTGRLVTCGLYGNIILKDYVRSILALNRTDSVWDLDPRSKSGKNVFSQPSPQAVGNQVSAEFNLIYRWHSAISQRDEKWTIDEFTRLLEGKDPSEAKLEEVLRALSKFERSMSDAPQERTFAGVARHSDGTLDDDALVKILKESIEDVAGSFGANKVPDCMKTIEILGIMQARYWNVATLNEFRAFMGLTRHITFEDINPDPVVAKKLQDLYDSPDAVELYPGLVAEKPKPAMSPGSGLCVNYTTSKAILSDAVGLIRGDRFYTVDYTPKNLTNWAYNEANYDNSVNQGHVFSKLIFRAFPSHFAQNSIYAHFPLVTPAENKKIHDSLGSSHKYSWDPPKRKPELVLIRSHAAAKTILSNPKDFRVVWDESILHATQPAGGDISKMFCLAGDKDINKDNRAQITKALYSPPNWAEEVRAFCETKTTQLFNKYTIPFMAGGAREPLSLVHEVDIVRDVISLATTHAMAAMFSLPIKTPSTPHGIYTEHELYAVLGAIFMSIFFDGDVANSFKLRETAQKLAQQLGGLITLNAKAGVLSDIAKTISGAVHFNGGEAEREPTMPSFGNDLIGRIVRRAGGGSVDKAVWGSILMTACAGTANQTQVLAQCLDYYLGEGNEHLGEMIRLAGLKTKKADDMLMKYLLEGSRLRGTVALYRETTSAQTISDYPPCFVNPSTPLTPSPNSSPTPEKITLPAGTKVFVDLTSASHDPAAFPDPEKVDLSRPTDSYLHYGLGPHQCLGQETSRVMMLAILKSILAYAGSEKGGGVLKRADGARGELKSFDALGGAWMGQVGRRGHGGQHVEESKVPWSGLRVYMKEDQSGYWPLPSSLRVRFGA</sequence>
<evidence type="ECO:0000313" key="8">
    <source>
        <dbReference type="EMBL" id="KAK4217496.1"/>
    </source>
</evidence>
<accession>A0AAN6YF73</accession>
<comment type="caution">
    <text evidence="8">The sequence shown here is derived from an EMBL/GenBank/DDBJ whole genome shotgun (WGS) entry which is preliminary data.</text>
</comment>
<organism evidence="8 9">
    <name type="scientific">Rhypophila decipiens</name>
    <dbReference type="NCBI Taxonomy" id="261697"/>
    <lineage>
        <taxon>Eukaryota</taxon>
        <taxon>Fungi</taxon>
        <taxon>Dikarya</taxon>
        <taxon>Ascomycota</taxon>
        <taxon>Pezizomycotina</taxon>
        <taxon>Sordariomycetes</taxon>
        <taxon>Sordariomycetidae</taxon>
        <taxon>Sordariales</taxon>
        <taxon>Naviculisporaceae</taxon>
        <taxon>Rhypophila</taxon>
    </lineage>
</organism>
<evidence type="ECO:0000313" key="9">
    <source>
        <dbReference type="Proteomes" id="UP001301769"/>
    </source>
</evidence>
<dbReference type="CDD" id="cd09817">
    <property type="entry name" value="linoleate_diol_synthase_like"/>
    <property type="match status" value="1"/>
</dbReference>
<evidence type="ECO:0000256" key="6">
    <source>
        <dbReference type="ARBA" id="ARBA00023004"/>
    </source>
</evidence>
<evidence type="ECO:0000256" key="1">
    <source>
        <dbReference type="ARBA" id="ARBA00011881"/>
    </source>
</evidence>
<keyword evidence="6 7" id="KW-0408">Iron</keyword>
<dbReference type="InterPro" id="IPR050783">
    <property type="entry name" value="Oxylipin_biosynth_metab"/>
</dbReference>
<dbReference type="PROSITE" id="PS50292">
    <property type="entry name" value="PEROXIDASE_3"/>
    <property type="match status" value="1"/>
</dbReference>
<evidence type="ECO:0000256" key="7">
    <source>
        <dbReference type="PIRSR" id="PIRSR619791-2"/>
    </source>
</evidence>
<protein>
    <submittedName>
        <fullName evidence="8">Heme peroxidase</fullName>
    </submittedName>
</protein>
<dbReference type="PRINTS" id="PR00457">
    <property type="entry name" value="ANPEROXIDASE"/>
</dbReference>
<dbReference type="SUPFAM" id="SSF48113">
    <property type="entry name" value="Heme-dependent peroxidases"/>
    <property type="match status" value="1"/>
</dbReference>
<dbReference type="Proteomes" id="UP001301769">
    <property type="component" value="Unassembled WGS sequence"/>
</dbReference>